<dbReference type="Pfam" id="PF00170">
    <property type="entry name" value="bZIP_1"/>
    <property type="match status" value="1"/>
</dbReference>
<comment type="subcellular location">
    <subcellularLocation>
        <location evidence="1">Nucleus</location>
    </subcellularLocation>
</comment>
<dbReference type="GO" id="GO:0001228">
    <property type="term" value="F:DNA-binding transcription activator activity, RNA polymerase II-specific"/>
    <property type="evidence" value="ECO:0007669"/>
    <property type="project" value="TreeGrafter"/>
</dbReference>
<keyword evidence="7" id="KW-1185">Reference proteome</keyword>
<dbReference type="PANTHER" id="PTHR40621">
    <property type="entry name" value="TRANSCRIPTION FACTOR KAPC-RELATED"/>
    <property type="match status" value="1"/>
</dbReference>
<proteinExistence type="predicted"/>
<evidence type="ECO:0000256" key="3">
    <source>
        <dbReference type="SAM" id="Coils"/>
    </source>
</evidence>
<dbReference type="GO" id="GO:0090575">
    <property type="term" value="C:RNA polymerase II transcription regulator complex"/>
    <property type="evidence" value="ECO:0007669"/>
    <property type="project" value="TreeGrafter"/>
</dbReference>
<evidence type="ECO:0000313" key="7">
    <source>
        <dbReference type="Proteomes" id="UP001211065"/>
    </source>
</evidence>
<dbReference type="EMBL" id="JADGJW010002003">
    <property type="protein sequence ID" value="KAJ3199956.1"/>
    <property type="molecule type" value="Genomic_DNA"/>
</dbReference>
<dbReference type="PROSITE" id="PS00036">
    <property type="entry name" value="BZIP_BASIC"/>
    <property type="match status" value="1"/>
</dbReference>
<sequence>MEFANQLNLLDNDNISAILNSNLKRESNSIQVQRKIKSLSEVDNEEEQTKQKKKPGRKPTQNDPANKRTAQNRAAQRAFRERKEKYLFDLEAKVKELEEANKLSNFENALNLIQENKQLKETIKNLKSENSMLKDMQFTFDYPFNETQQPINTLPSYLSSPPSTVDATSPFSDSLFVNNISDFNLFPSNENFINSKLGSPLIDSALFSPQKDEFLSFNSSDIFSNTTEAVFPSLDFGLLPSANSSPPALLNQYRDENNDSLFLSGDNEIDKLLVKIN</sequence>
<evidence type="ECO:0000256" key="4">
    <source>
        <dbReference type="SAM" id="MobiDB-lite"/>
    </source>
</evidence>
<evidence type="ECO:0000313" key="6">
    <source>
        <dbReference type="EMBL" id="KAJ3199956.1"/>
    </source>
</evidence>
<accession>A0AAD5TUX5</accession>
<dbReference type="InterPro" id="IPR004827">
    <property type="entry name" value="bZIP"/>
</dbReference>
<dbReference type="PANTHER" id="PTHR40621:SF6">
    <property type="entry name" value="AP-1-LIKE TRANSCRIPTION FACTOR YAP1-RELATED"/>
    <property type="match status" value="1"/>
</dbReference>
<feature type="compositionally biased region" description="Polar residues" evidence="4">
    <location>
        <begin position="59"/>
        <end position="74"/>
    </location>
</feature>
<evidence type="ECO:0000256" key="2">
    <source>
        <dbReference type="ARBA" id="ARBA00023242"/>
    </source>
</evidence>
<feature type="region of interest" description="Disordered" evidence="4">
    <location>
        <begin position="27"/>
        <end position="78"/>
    </location>
</feature>
<dbReference type="AlphaFoldDB" id="A0AAD5TUX5"/>
<dbReference type="Gene3D" id="1.20.5.170">
    <property type="match status" value="1"/>
</dbReference>
<dbReference type="Proteomes" id="UP001211065">
    <property type="component" value="Unassembled WGS sequence"/>
</dbReference>
<dbReference type="CDD" id="cd14688">
    <property type="entry name" value="bZIP_YAP"/>
    <property type="match status" value="1"/>
</dbReference>
<dbReference type="SUPFAM" id="SSF57959">
    <property type="entry name" value="Leucine zipper domain"/>
    <property type="match status" value="1"/>
</dbReference>
<gene>
    <name evidence="6" type="ORF">HK099_002949</name>
</gene>
<keyword evidence="3" id="KW-0175">Coiled coil</keyword>
<dbReference type="InterPro" id="IPR046347">
    <property type="entry name" value="bZIP_sf"/>
</dbReference>
<evidence type="ECO:0000259" key="5">
    <source>
        <dbReference type="PROSITE" id="PS00036"/>
    </source>
</evidence>
<evidence type="ECO:0000256" key="1">
    <source>
        <dbReference type="ARBA" id="ARBA00004123"/>
    </source>
</evidence>
<organism evidence="6 7">
    <name type="scientific">Clydaea vesicula</name>
    <dbReference type="NCBI Taxonomy" id="447962"/>
    <lineage>
        <taxon>Eukaryota</taxon>
        <taxon>Fungi</taxon>
        <taxon>Fungi incertae sedis</taxon>
        <taxon>Chytridiomycota</taxon>
        <taxon>Chytridiomycota incertae sedis</taxon>
        <taxon>Chytridiomycetes</taxon>
        <taxon>Lobulomycetales</taxon>
        <taxon>Lobulomycetaceae</taxon>
        <taxon>Clydaea</taxon>
    </lineage>
</organism>
<protein>
    <recommendedName>
        <fullName evidence="5">BZIP domain-containing protein</fullName>
    </recommendedName>
</protein>
<comment type="caution">
    <text evidence="6">The sequence shown here is derived from an EMBL/GenBank/DDBJ whole genome shotgun (WGS) entry which is preliminary data.</text>
</comment>
<dbReference type="SMART" id="SM00338">
    <property type="entry name" value="BRLZ"/>
    <property type="match status" value="1"/>
</dbReference>
<dbReference type="InterPro" id="IPR050936">
    <property type="entry name" value="AP-1-like"/>
</dbReference>
<dbReference type="GO" id="GO:0000976">
    <property type="term" value="F:transcription cis-regulatory region binding"/>
    <property type="evidence" value="ECO:0007669"/>
    <property type="project" value="InterPro"/>
</dbReference>
<name>A0AAD5TUX5_9FUNG</name>
<feature type="domain" description="BZIP" evidence="5">
    <location>
        <begin position="67"/>
        <end position="82"/>
    </location>
</feature>
<keyword evidence="2" id="KW-0539">Nucleus</keyword>
<feature type="coiled-coil region" evidence="3">
    <location>
        <begin position="80"/>
        <end position="136"/>
    </location>
</feature>
<reference evidence="6" key="1">
    <citation type="submission" date="2020-05" db="EMBL/GenBank/DDBJ databases">
        <title>Phylogenomic resolution of chytrid fungi.</title>
        <authorList>
            <person name="Stajich J.E."/>
            <person name="Amses K."/>
            <person name="Simmons R."/>
            <person name="Seto K."/>
            <person name="Myers J."/>
            <person name="Bonds A."/>
            <person name="Quandt C.A."/>
            <person name="Barry K."/>
            <person name="Liu P."/>
            <person name="Grigoriev I."/>
            <person name="Longcore J.E."/>
            <person name="James T.Y."/>
        </authorList>
    </citation>
    <scope>NUCLEOTIDE SEQUENCE</scope>
    <source>
        <strain evidence="6">JEL0476</strain>
    </source>
</reference>